<feature type="domain" description="Thioredoxin" evidence="1">
    <location>
        <begin position="1"/>
        <end position="87"/>
    </location>
</feature>
<protein>
    <recommendedName>
        <fullName evidence="1">Thioredoxin domain-containing protein</fullName>
    </recommendedName>
</protein>
<dbReference type="GO" id="GO:0015035">
    <property type="term" value="F:protein-disulfide reductase activity"/>
    <property type="evidence" value="ECO:0007669"/>
    <property type="project" value="TreeGrafter"/>
</dbReference>
<dbReference type="InterPro" id="IPR013766">
    <property type="entry name" value="Thioredoxin_domain"/>
</dbReference>
<organism evidence="2 3">
    <name type="scientific">Candidatus Falkowbacteria bacterium CG11_big_fil_rev_8_21_14_0_20_39_10</name>
    <dbReference type="NCBI Taxonomy" id="1974570"/>
    <lineage>
        <taxon>Bacteria</taxon>
        <taxon>Candidatus Falkowiibacteriota</taxon>
    </lineage>
</organism>
<dbReference type="Proteomes" id="UP000230869">
    <property type="component" value="Unassembled WGS sequence"/>
</dbReference>
<evidence type="ECO:0000259" key="1">
    <source>
        <dbReference type="PROSITE" id="PS51352"/>
    </source>
</evidence>
<reference evidence="2 3" key="1">
    <citation type="submission" date="2017-09" db="EMBL/GenBank/DDBJ databases">
        <title>Depth-based differentiation of microbial function through sediment-hosted aquifers and enrichment of novel symbionts in the deep terrestrial subsurface.</title>
        <authorList>
            <person name="Probst A.J."/>
            <person name="Ladd B."/>
            <person name="Jarett J.K."/>
            <person name="Geller-Mcgrath D.E."/>
            <person name="Sieber C.M."/>
            <person name="Emerson J.B."/>
            <person name="Anantharaman K."/>
            <person name="Thomas B.C."/>
            <person name="Malmstrom R."/>
            <person name="Stieglmeier M."/>
            <person name="Klingl A."/>
            <person name="Woyke T."/>
            <person name="Ryan C.M."/>
            <person name="Banfield J.F."/>
        </authorList>
    </citation>
    <scope>NUCLEOTIDE SEQUENCE [LARGE SCALE GENOMIC DNA]</scope>
    <source>
        <strain evidence="2">CG11_big_fil_rev_8_21_14_0_20_39_10</strain>
    </source>
</reference>
<comment type="caution">
    <text evidence="2">The sequence shown here is derived from an EMBL/GenBank/DDBJ whole genome shotgun (WGS) entry which is preliminary data.</text>
</comment>
<dbReference type="PANTHER" id="PTHR45663:SF11">
    <property type="entry name" value="GEO12009P1"/>
    <property type="match status" value="1"/>
</dbReference>
<dbReference type="PROSITE" id="PS51352">
    <property type="entry name" value="THIOREDOXIN_2"/>
    <property type="match status" value="1"/>
</dbReference>
<evidence type="ECO:0000313" key="2">
    <source>
        <dbReference type="EMBL" id="PIR13625.1"/>
    </source>
</evidence>
<dbReference type="Gene3D" id="3.40.30.10">
    <property type="entry name" value="Glutaredoxin"/>
    <property type="match status" value="1"/>
</dbReference>
<dbReference type="EMBL" id="PCWW01000027">
    <property type="protein sequence ID" value="PIR13625.1"/>
    <property type="molecule type" value="Genomic_DNA"/>
</dbReference>
<evidence type="ECO:0000313" key="3">
    <source>
        <dbReference type="Proteomes" id="UP000230869"/>
    </source>
</evidence>
<dbReference type="Pfam" id="PF00085">
    <property type="entry name" value="Thioredoxin"/>
    <property type="match status" value="1"/>
</dbReference>
<dbReference type="SUPFAM" id="SSF52833">
    <property type="entry name" value="Thioredoxin-like"/>
    <property type="match status" value="1"/>
</dbReference>
<dbReference type="GO" id="GO:0005737">
    <property type="term" value="C:cytoplasm"/>
    <property type="evidence" value="ECO:0007669"/>
    <property type="project" value="TreeGrafter"/>
</dbReference>
<name>A0A2M6K9F7_9BACT</name>
<dbReference type="AlphaFoldDB" id="A0A2M6K9F7"/>
<gene>
    <name evidence="2" type="ORF">COV49_01580</name>
</gene>
<accession>A0A2M6K9F7</accession>
<dbReference type="PANTHER" id="PTHR45663">
    <property type="entry name" value="GEO12009P1"/>
    <property type="match status" value="1"/>
</dbReference>
<dbReference type="InterPro" id="IPR036249">
    <property type="entry name" value="Thioredoxin-like_sf"/>
</dbReference>
<dbReference type="CDD" id="cd02947">
    <property type="entry name" value="TRX_family"/>
    <property type="match status" value="1"/>
</dbReference>
<sequence length="88" mass="10543">MKILKFGAVWCMECLVMRPTWEEIEKELPELKTEYYDADEHPEALKKYNIKDVPVFIFLDKDDNEILRLEGAQNKEELIKLVKENLDR</sequence>
<proteinExistence type="predicted"/>